<accession>A0A383B7G8</accession>
<dbReference type="EMBL" id="UINC01198041">
    <property type="protein sequence ID" value="SVE15824.1"/>
    <property type="molecule type" value="Genomic_DNA"/>
</dbReference>
<evidence type="ECO:0000256" key="1">
    <source>
        <dbReference type="ARBA" id="ARBA00008779"/>
    </source>
</evidence>
<gene>
    <name evidence="6" type="ORF">METZ01_LOCUS468678</name>
</gene>
<dbReference type="Gene3D" id="3.40.720.10">
    <property type="entry name" value="Alkaline Phosphatase, subunit A"/>
    <property type="match status" value="1"/>
</dbReference>
<dbReference type="PROSITE" id="PS00149">
    <property type="entry name" value="SULFATASE_2"/>
    <property type="match status" value="1"/>
</dbReference>
<organism evidence="6">
    <name type="scientific">marine metagenome</name>
    <dbReference type="NCBI Taxonomy" id="408172"/>
    <lineage>
        <taxon>unclassified sequences</taxon>
        <taxon>metagenomes</taxon>
        <taxon>ecological metagenomes</taxon>
    </lineage>
</organism>
<sequence length="247" mass="27825">DAHATSAVCTPSRYGILTGRYNWRSWMKRGVAWSWSPPVIEPDRMTVASYLGERGYSTGCVGKWHLGWDWCRRHPEPDGDLSEEDVDLSQPISRGPTTVGFDRFFGIAASLDIPPYLYIDDDRPTMAPDRRIEERKGKQFWREGPISTDFEHEEVLPRLAKEALDFVDDHAGEPFFLYFPLPAPHTPILPSESFQGASGTNEYGDFCLMVDDVVGQMMAKLEQHGIADNTILIFASDNGCSPMADFE</sequence>
<reference evidence="6" key="1">
    <citation type="submission" date="2018-05" db="EMBL/GenBank/DDBJ databases">
        <authorList>
            <person name="Lanie J.A."/>
            <person name="Ng W.-L."/>
            <person name="Kazmierczak K.M."/>
            <person name="Andrzejewski T.M."/>
            <person name="Davidsen T.M."/>
            <person name="Wayne K.J."/>
            <person name="Tettelin H."/>
            <person name="Glass J.I."/>
            <person name="Rusch D."/>
            <person name="Podicherti R."/>
            <person name="Tsui H.-C.T."/>
            <person name="Winkler M.E."/>
        </authorList>
    </citation>
    <scope>NUCLEOTIDE SEQUENCE</scope>
</reference>
<feature type="domain" description="Sulfatase N-terminal" evidence="5">
    <location>
        <begin position="2"/>
        <end position="241"/>
    </location>
</feature>
<keyword evidence="3" id="KW-0378">Hydrolase</keyword>
<evidence type="ECO:0000256" key="2">
    <source>
        <dbReference type="ARBA" id="ARBA00022723"/>
    </source>
</evidence>
<feature type="non-terminal residue" evidence="6">
    <location>
        <position position="1"/>
    </location>
</feature>
<dbReference type="PANTHER" id="PTHR42693">
    <property type="entry name" value="ARYLSULFATASE FAMILY MEMBER"/>
    <property type="match status" value="1"/>
</dbReference>
<dbReference type="InterPro" id="IPR024607">
    <property type="entry name" value="Sulfatase_CS"/>
</dbReference>
<dbReference type="AlphaFoldDB" id="A0A383B7G8"/>
<dbReference type="InterPro" id="IPR000917">
    <property type="entry name" value="Sulfatase_N"/>
</dbReference>
<comment type="similarity">
    <text evidence="1">Belongs to the sulfatase family.</text>
</comment>
<dbReference type="PANTHER" id="PTHR42693:SF53">
    <property type="entry name" value="ENDO-4-O-SULFATASE"/>
    <property type="match status" value="1"/>
</dbReference>
<name>A0A383B7G8_9ZZZZ</name>
<feature type="non-terminal residue" evidence="6">
    <location>
        <position position="247"/>
    </location>
</feature>
<evidence type="ECO:0000259" key="5">
    <source>
        <dbReference type="Pfam" id="PF00884"/>
    </source>
</evidence>
<protein>
    <recommendedName>
        <fullName evidence="5">Sulfatase N-terminal domain-containing protein</fullName>
    </recommendedName>
</protein>
<dbReference type="GO" id="GO:0004065">
    <property type="term" value="F:arylsulfatase activity"/>
    <property type="evidence" value="ECO:0007669"/>
    <property type="project" value="TreeGrafter"/>
</dbReference>
<keyword evidence="4" id="KW-0106">Calcium</keyword>
<evidence type="ECO:0000313" key="6">
    <source>
        <dbReference type="EMBL" id="SVE15824.1"/>
    </source>
</evidence>
<evidence type="ECO:0000256" key="4">
    <source>
        <dbReference type="ARBA" id="ARBA00022837"/>
    </source>
</evidence>
<keyword evidence="2" id="KW-0479">Metal-binding</keyword>
<dbReference type="GO" id="GO:0046872">
    <property type="term" value="F:metal ion binding"/>
    <property type="evidence" value="ECO:0007669"/>
    <property type="project" value="UniProtKB-KW"/>
</dbReference>
<dbReference type="PROSITE" id="PS00523">
    <property type="entry name" value="SULFATASE_1"/>
    <property type="match status" value="1"/>
</dbReference>
<proteinExistence type="inferred from homology"/>
<dbReference type="InterPro" id="IPR050738">
    <property type="entry name" value="Sulfatase"/>
</dbReference>
<evidence type="ECO:0000256" key="3">
    <source>
        <dbReference type="ARBA" id="ARBA00022801"/>
    </source>
</evidence>
<dbReference type="SUPFAM" id="SSF53649">
    <property type="entry name" value="Alkaline phosphatase-like"/>
    <property type="match status" value="1"/>
</dbReference>
<dbReference type="InterPro" id="IPR017850">
    <property type="entry name" value="Alkaline_phosphatase_core_sf"/>
</dbReference>
<dbReference type="Pfam" id="PF00884">
    <property type="entry name" value="Sulfatase"/>
    <property type="match status" value="1"/>
</dbReference>